<dbReference type="SMART" id="SM00666">
    <property type="entry name" value="PB1"/>
    <property type="match status" value="1"/>
</dbReference>
<feature type="domain" description="CBS" evidence="4">
    <location>
        <begin position="118"/>
        <end position="175"/>
    </location>
</feature>
<dbReference type="InterPro" id="IPR000644">
    <property type="entry name" value="CBS_dom"/>
</dbReference>
<name>A0A1Y1IAB7_KLENI</name>
<feature type="domain" description="PB1" evidence="5">
    <location>
        <begin position="385"/>
        <end position="470"/>
    </location>
</feature>
<dbReference type="PANTHER" id="PTHR48108">
    <property type="entry name" value="CBS DOMAIN-CONTAINING PROTEIN CBSX2, CHLOROPLASTIC"/>
    <property type="match status" value="1"/>
</dbReference>
<accession>A0A1Y1IAB7</accession>
<evidence type="ECO:0000313" key="7">
    <source>
        <dbReference type="Proteomes" id="UP000054558"/>
    </source>
</evidence>
<dbReference type="InterPro" id="IPR000270">
    <property type="entry name" value="PB1_dom"/>
</dbReference>
<dbReference type="OMA" id="FPDSSQH"/>
<evidence type="ECO:0000256" key="2">
    <source>
        <dbReference type="PROSITE-ProRule" id="PRU00703"/>
    </source>
</evidence>
<keyword evidence="1" id="KW-0677">Repeat</keyword>
<keyword evidence="7" id="KW-1185">Reference proteome</keyword>
<organism evidence="6 7">
    <name type="scientific">Klebsormidium nitens</name>
    <name type="common">Green alga</name>
    <name type="synonym">Ulothrix nitens</name>
    <dbReference type="NCBI Taxonomy" id="105231"/>
    <lineage>
        <taxon>Eukaryota</taxon>
        <taxon>Viridiplantae</taxon>
        <taxon>Streptophyta</taxon>
        <taxon>Klebsormidiophyceae</taxon>
        <taxon>Klebsormidiales</taxon>
        <taxon>Klebsormidiaceae</taxon>
        <taxon>Klebsormidium</taxon>
    </lineage>
</organism>
<dbReference type="STRING" id="105231.A0A1Y1IAB7"/>
<dbReference type="SMART" id="SM00116">
    <property type="entry name" value="CBS"/>
    <property type="match status" value="4"/>
</dbReference>
<dbReference type="AlphaFoldDB" id="A0A1Y1IAB7"/>
<evidence type="ECO:0000256" key="3">
    <source>
        <dbReference type="SAM" id="MobiDB-lite"/>
    </source>
</evidence>
<dbReference type="SUPFAM" id="SSF54631">
    <property type="entry name" value="CBS-domain pair"/>
    <property type="match status" value="2"/>
</dbReference>
<dbReference type="InterPro" id="IPR046342">
    <property type="entry name" value="CBS_dom_sf"/>
</dbReference>
<feature type="domain" description="CBS" evidence="4">
    <location>
        <begin position="52"/>
        <end position="111"/>
    </location>
</feature>
<dbReference type="Proteomes" id="UP000054558">
    <property type="component" value="Unassembled WGS sequence"/>
</dbReference>
<dbReference type="InterPro" id="IPR051462">
    <property type="entry name" value="CBS_domain-containing"/>
</dbReference>
<sequence length="519" mass="55716">MDPYAAGNYERGGPSRKTSGASSRRKTSQSVGPKSPVPGPRSMGDRTVKRLRLSKALTVSVSHNVTTVCQSMSARRVDAALLTDSSASLCGIITDKDIATRVIAEGLNPDETLVSDVMTRQPRFVEAESSAVKALQIMVTGKFRHLPVVENNEVIALLDITKCLYDAIARMERAVEKGTELAQFAEDRWGKDADLSSYLKVAESMLQPTLAQVIKGSKVALVLPSDSVLDATRRMRDLKVHAVIVATEGRPLGILTSKDILMRVVAVGLKPDETPVADVMTKKPETTSLETTIVDALHIMHDGRFLHLPVVDKSGGCVGCVDVLMLTQGAVNQVSKAENESPFMLQRFFEAAADGRDEDADNTSVQSSEMVASERYPGPGGPALQTVFTFKVEDNLGRKHRFSCGCQSMAELVVALSSRLDLPPAAIPPISYIDDEGDRVLLSGDGDLSSAVNVARTAGLKNLRLYLEFARGSQKGQPKNVSQATSSWSSTNTLLLATTVAALGVAAAIYLRSERSRGS</sequence>
<feature type="domain" description="CBS" evidence="4">
    <location>
        <begin position="280"/>
        <end position="338"/>
    </location>
</feature>
<dbReference type="Gene3D" id="3.10.580.10">
    <property type="entry name" value="CBS-domain"/>
    <property type="match status" value="2"/>
</dbReference>
<feature type="region of interest" description="Disordered" evidence="3">
    <location>
        <begin position="1"/>
        <end position="47"/>
    </location>
</feature>
<evidence type="ECO:0000259" key="5">
    <source>
        <dbReference type="PROSITE" id="PS51745"/>
    </source>
</evidence>
<dbReference type="Pfam" id="PF00571">
    <property type="entry name" value="CBS"/>
    <property type="match status" value="4"/>
</dbReference>
<dbReference type="PANTHER" id="PTHR48108:SF26">
    <property type="entry name" value="CBS DOMAIN-CONTAINING PROTEIN DDB_G0289609"/>
    <property type="match status" value="1"/>
</dbReference>
<evidence type="ECO:0000259" key="4">
    <source>
        <dbReference type="PROSITE" id="PS51371"/>
    </source>
</evidence>
<feature type="domain" description="CBS" evidence="4">
    <location>
        <begin position="213"/>
        <end position="274"/>
    </location>
</feature>
<dbReference type="PROSITE" id="PS51371">
    <property type="entry name" value="CBS"/>
    <property type="match status" value="4"/>
</dbReference>
<evidence type="ECO:0000256" key="1">
    <source>
        <dbReference type="ARBA" id="ARBA00022737"/>
    </source>
</evidence>
<reference evidence="6 7" key="1">
    <citation type="journal article" date="2014" name="Nat. Commun.">
        <title>Klebsormidium flaccidum genome reveals primary factors for plant terrestrial adaptation.</title>
        <authorList>
            <person name="Hori K."/>
            <person name="Maruyama F."/>
            <person name="Fujisawa T."/>
            <person name="Togashi T."/>
            <person name="Yamamoto N."/>
            <person name="Seo M."/>
            <person name="Sato S."/>
            <person name="Yamada T."/>
            <person name="Mori H."/>
            <person name="Tajima N."/>
            <person name="Moriyama T."/>
            <person name="Ikeuchi M."/>
            <person name="Watanabe M."/>
            <person name="Wada H."/>
            <person name="Kobayashi K."/>
            <person name="Saito M."/>
            <person name="Masuda T."/>
            <person name="Sasaki-Sekimoto Y."/>
            <person name="Mashiguchi K."/>
            <person name="Awai K."/>
            <person name="Shimojima M."/>
            <person name="Masuda S."/>
            <person name="Iwai M."/>
            <person name="Nobusawa T."/>
            <person name="Narise T."/>
            <person name="Kondo S."/>
            <person name="Saito H."/>
            <person name="Sato R."/>
            <person name="Murakawa M."/>
            <person name="Ihara Y."/>
            <person name="Oshima-Yamada Y."/>
            <person name="Ohtaka K."/>
            <person name="Satoh M."/>
            <person name="Sonobe K."/>
            <person name="Ishii M."/>
            <person name="Ohtani R."/>
            <person name="Kanamori-Sato M."/>
            <person name="Honoki R."/>
            <person name="Miyazaki D."/>
            <person name="Mochizuki H."/>
            <person name="Umetsu J."/>
            <person name="Higashi K."/>
            <person name="Shibata D."/>
            <person name="Kamiya Y."/>
            <person name="Sato N."/>
            <person name="Nakamura Y."/>
            <person name="Tabata S."/>
            <person name="Ida S."/>
            <person name="Kurokawa K."/>
            <person name="Ohta H."/>
        </authorList>
    </citation>
    <scope>NUCLEOTIDE SEQUENCE [LARGE SCALE GENOMIC DNA]</scope>
    <source>
        <strain evidence="6 7">NIES-2285</strain>
    </source>
</reference>
<keyword evidence="2" id="KW-0129">CBS domain</keyword>
<dbReference type="EMBL" id="DF237307">
    <property type="protein sequence ID" value="GAQ87513.1"/>
    <property type="molecule type" value="Genomic_DNA"/>
</dbReference>
<proteinExistence type="predicted"/>
<gene>
    <name evidence="6" type="ORF">KFL_003580060</name>
</gene>
<evidence type="ECO:0000313" key="6">
    <source>
        <dbReference type="EMBL" id="GAQ87513.1"/>
    </source>
</evidence>
<dbReference type="SUPFAM" id="SSF54277">
    <property type="entry name" value="CAD &amp; PB1 domains"/>
    <property type="match status" value="1"/>
</dbReference>
<feature type="compositionally biased region" description="Polar residues" evidence="3">
    <location>
        <begin position="16"/>
        <end position="32"/>
    </location>
</feature>
<dbReference type="InterPro" id="IPR053793">
    <property type="entry name" value="PB1-like"/>
</dbReference>
<protein>
    <submittedName>
        <fullName evidence="6">CBS / octicosapeptide/Phox/Bemp1 (PB1) domains-containing protein</fullName>
    </submittedName>
</protein>
<dbReference type="CDD" id="cd17782">
    <property type="entry name" value="CBS_pair_MUG70_2"/>
    <property type="match status" value="1"/>
</dbReference>
<dbReference type="Pfam" id="PF00564">
    <property type="entry name" value="PB1"/>
    <property type="match status" value="1"/>
</dbReference>
<dbReference type="OrthoDB" id="418595at2759"/>
<dbReference type="PROSITE" id="PS51745">
    <property type="entry name" value="PB1"/>
    <property type="match status" value="1"/>
</dbReference>